<dbReference type="InterPro" id="IPR036653">
    <property type="entry name" value="CinA-like_C"/>
</dbReference>
<proteinExistence type="inferred from homology"/>
<dbReference type="AlphaFoldDB" id="A0A4R5QB50"/>
<dbReference type="SMART" id="SM00852">
    <property type="entry name" value="MoCF_biosynth"/>
    <property type="match status" value="1"/>
</dbReference>
<dbReference type="Pfam" id="PF18146">
    <property type="entry name" value="CinA_KH"/>
    <property type="match status" value="1"/>
</dbReference>
<accession>A0A4R5QB50</accession>
<dbReference type="Gene3D" id="3.30.70.2860">
    <property type="match status" value="1"/>
</dbReference>
<gene>
    <name evidence="3" type="ORF">E2C06_22615</name>
</gene>
<dbReference type="InterPro" id="IPR001453">
    <property type="entry name" value="MoaB/Mog_dom"/>
</dbReference>
<dbReference type="SUPFAM" id="SSF53218">
    <property type="entry name" value="Molybdenum cofactor biosynthesis proteins"/>
    <property type="match status" value="1"/>
</dbReference>
<dbReference type="PIRSF" id="PIRSF006728">
    <property type="entry name" value="CinA"/>
    <property type="match status" value="1"/>
</dbReference>
<comment type="similarity">
    <text evidence="1">Belongs to the CinA family.</text>
</comment>
<dbReference type="PANTHER" id="PTHR13939:SF0">
    <property type="entry name" value="NMN AMIDOHYDROLASE-LIKE PROTEIN YFAY"/>
    <property type="match status" value="1"/>
</dbReference>
<dbReference type="Gene3D" id="3.90.950.20">
    <property type="entry name" value="CinA-like"/>
    <property type="match status" value="1"/>
</dbReference>
<name>A0A4R5QB50_9PROT</name>
<protein>
    <recommendedName>
        <fullName evidence="1">CinA-like protein</fullName>
    </recommendedName>
</protein>
<dbReference type="EMBL" id="SMSJ01000040">
    <property type="protein sequence ID" value="TDH60312.1"/>
    <property type="molecule type" value="Genomic_DNA"/>
</dbReference>
<dbReference type="Pfam" id="PF02464">
    <property type="entry name" value="CinA"/>
    <property type="match status" value="1"/>
</dbReference>
<evidence type="ECO:0000313" key="4">
    <source>
        <dbReference type="Proteomes" id="UP000295096"/>
    </source>
</evidence>
<dbReference type="RefSeq" id="WP_133290878.1">
    <property type="nucleotide sequence ID" value="NZ_SMSJ01000040.1"/>
</dbReference>
<dbReference type="Gene3D" id="3.40.980.10">
    <property type="entry name" value="MoaB/Mog-like domain"/>
    <property type="match status" value="1"/>
</dbReference>
<dbReference type="SUPFAM" id="SSF142433">
    <property type="entry name" value="CinA-like"/>
    <property type="match status" value="1"/>
</dbReference>
<dbReference type="HAMAP" id="MF_00226_B">
    <property type="entry name" value="CinA_B"/>
    <property type="match status" value="1"/>
</dbReference>
<dbReference type="InterPro" id="IPR041424">
    <property type="entry name" value="CinA_KH"/>
</dbReference>
<dbReference type="CDD" id="cd00885">
    <property type="entry name" value="cinA"/>
    <property type="match status" value="1"/>
</dbReference>
<evidence type="ECO:0000313" key="3">
    <source>
        <dbReference type="EMBL" id="TDH60312.1"/>
    </source>
</evidence>
<dbReference type="InterPro" id="IPR008136">
    <property type="entry name" value="CinA_C"/>
</dbReference>
<reference evidence="3 4" key="1">
    <citation type="journal article" date="2016" name="J. Microbiol.">
        <title>Dankookia rubra gen. nov., sp. nov., an alphaproteobacterium isolated from sediment of a shallow stream.</title>
        <authorList>
            <person name="Kim W.H."/>
            <person name="Kim D.H."/>
            <person name="Kang K."/>
            <person name="Ahn T.Y."/>
        </authorList>
    </citation>
    <scope>NUCLEOTIDE SEQUENCE [LARGE SCALE GENOMIC DNA]</scope>
    <source>
        <strain evidence="3 4">JCM30602</strain>
    </source>
</reference>
<dbReference type="InterPro" id="IPR008135">
    <property type="entry name" value="Competence-induced_CinA"/>
</dbReference>
<sequence length="414" mass="43782">MRIEILCTGDEILTGKTINTNYSHIAQRLGEAGLEVVHGTTVGDDRVSLLAAFRQAAKRADAVIVNGGLGPTIDDLSQEVAAEAAGAALVLHEPWLARMEAFYERRGRVMPANNRKQAMLPEGAEFIDNPIGTACGFAVTIEGARFYFTPGVPREMRRMLEEQVMPRLLASAGLPGVARLKRFHSFGIGESRADEMLAGIEAMAPPGTVKLGFQAHYPELETKLAARGADTAELDRILAPLEAEVRRRLGNFILAEDRDSLESVVLGALSGRGGSLAVAETFTGGSIAARLLQVDGAETLFLRGVVSRDPAQLAASVGLAPDAAAAPAMAEALRRASGASHALAVLVTMDGDGTEAGGSISIGLADPAGALLREARLVGGREWVRLGAAELGLDCLRRHLAGLPVDERLDFERR</sequence>
<dbReference type="Proteomes" id="UP000295096">
    <property type="component" value="Unassembled WGS sequence"/>
</dbReference>
<feature type="domain" description="MoaB/Mog" evidence="2">
    <location>
        <begin position="4"/>
        <end position="171"/>
    </location>
</feature>
<evidence type="ECO:0000256" key="1">
    <source>
        <dbReference type="HAMAP-Rule" id="MF_00226"/>
    </source>
</evidence>
<dbReference type="InterPro" id="IPR050101">
    <property type="entry name" value="CinA"/>
</dbReference>
<organism evidence="3 4">
    <name type="scientific">Dankookia rubra</name>
    <dbReference type="NCBI Taxonomy" id="1442381"/>
    <lineage>
        <taxon>Bacteria</taxon>
        <taxon>Pseudomonadati</taxon>
        <taxon>Pseudomonadota</taxon>
        <taxon>Alphaproteobacteria</taxon>
        <taxon>Acetobacterales</taxon>
        <taxon>Roseomonadaceae</taxon>
        <taxon>Dankookia</taxon>
    </lineage>
</organism>
<dbReference type="NCBIfam" id="TIGR00200">
    <property type="entry name" value="cinA_nterm"/>
    <property type="match status" value="1"/>
</dbReference>
<dbReference type="OrthoDB" id="9801454at2"/>
<dbReference type="Pfam" id="PF00994">
    <property type="entry name" value="MoCF_biosynth"/>
    <property type="match status" value="1"/>
</dbReference>
<dbReference type="InterPro" id="IPR036425">
    <property type="entry name" value="MoaB/Mog-like_dom_sf"/>
</dbReference>
<dbReference type="PANTHER" id="PTHR13939">
    <property type="entry name" value="NICOTINAMIDE-NUCLEOTIDE AMIDOHYDROLASE PNCC"/>
    <property type="match status" value="1"/>
</dbReference>
<keyword evidence="4" id="KW-1185">Reference proteome</keyword>
<evidence type="ECO:0000259" key="2">
    <source>
        <dbReference type="SMART" id="SM00852"/>
    </source>
</evidence>
<comment type="caution">
    <text evidence="3">The sequence shown here is derived from an EMBL/GenBank/DDBJ whole genome shotgun (WGS) entry which is preliminary data.</text>
</comment>